<dbReference type="RefSeq" id="WP_076722487.1">
    <property type="nucleotide sequence ID" value="NZ_JABWTC010000005.1"/>
</dbReference>
<dbReference type="InterPro" id="IPR052037">
    <property type="entry name" value="LPS_export_LptA"/>
</dbReference>
<gene>
    <name evidence="4" type="primary">lptA</name>
    <name evidence="6" type="ORF">BTO32_00485</name>
</gene>
<dbReference type="GO" id="GO:0017089">
    <property type="term" value="F:glycolipid transfer activity"/>
    <property type="evidence" value="ECO:0007669"/>
    <property type="project" value="TreeGrafter"/>
</dbReference>
<organism evidence="6 7">
    <name type="scientific">Marinobacter lutaoensis</name>
    <dbReference type="NCBI Taxonomy" id="135739"/>
    <lineage>
        <taxon>Bacteria</taxon>
        <taxon>Pseudomonadati</taxon>
        <taxon>Pseudomonadota</taxon>
        <taxon>Gammaproteobacteria</taxon>
        <taxon>Pseudomonadales</taxon>
        <taxon>Marinobacteraceae</taxon>
        <taxon>Marinobacter</taxon>
    </lineage>
</organism>
<dbReference type="GO" id="GO:0043165">
    <property type="term" value="P:Gram-negative-bacterium-type cell outer membrane assembly"/>
    <property type="evidence" value="ECO:0007669"/>
    <property type="project" value="UniProtKB-UniRule"/>
</dbReference>
<evidence type="ECO:0000256" key="4">
    <source>
        <dbReference type="HAMAP-Rule" id="MF_01914"/>
    </source>
</evidence>
<keyword evidence="3 4" id="KW-0574">Periplasm</keyword>
<comment type="similarity">
    <text evidence="4">Belongs to the LptA family.</text>
</comment>
<keyword evidence="7" id="KW-1185">Reference proteome</keyword>
<dbReference type="AlphaFoldDB" id="A0A1V2DWG8"/>
<feature type="chain" id="PRO_5043059303" description="Lipopolysaccharide export system protein LptA" evidence="4">
    <location>
        <begin position="27"/>
        <end position="185"/>
    </location>
</feature>
<dbReference type="Gene3D" id="2.60.450.10">
    <property type="entry name" value="Lipopolysaccharide (LPS) transport protein A like domain"/>
    <property type="match status" value="1"/>
</dbReference>
<proteinExistence type="inferred from homology"/>
<evidence type="ECO:0000313" key="6">
    <source>
        <dbReference type="EMBL" id="ONF44992.1"/>
    </source>
</evidence>
<dbReference type="GO" id="GO:0001530">
    <property type="term" value="F:lipopolysaccharide binding"/>
    <property type="evidence" value="ECO:0007669"/>
    <property type="project" value="InterPro"/>
</dbReference>
<comment type="function">
    <text evidence="4">Involved in the assembly of lipopolysaccharide (LPS). Required for the translocation of LPS from the inner membrane to the outer membrane. May form a bridge between the inner membrane and the outer membrane, via interactions with LptC and LptD, thereby facilitating LPS transfer across the periplasm.</text>
</comment>
<comment type="subunit">
    <text evidence="4">Component of the lipopolysaccharide transport and assembly complex.</text>
</comment>
<dbReference type="PANTHER" id="PTHR36504:SF1">
    <property type="entry name" value="LIPOPOLYSACCHARIDE EXPORT SYSTEM PROTEIN LPTA"/>
    <property type="match status" value="1"/>
</dbReference>
<evidence type="ECO:0000256" key="3">
    <source>
        <dbReference type="ARBA" id="ARBA00022764"/>
    </source>
</evidence>
<evidence type="ECO:0000259" key="5">
    <source>
        <dbReference type="Pfam" id="PF03968"/>
    </source>
</evidence>
<feature type="domain" description="Organic solvent tolerance-like N-terminal" evidence="5">
    <location>
        <begin position="37"/>
        <end position="144"/>
    </location>
</feature>
<dbReference type="InterPro" id="IPR005653">
    <property type="entry name" value="OstA-like_N"/>
</dbReference>
<dbReference type="GO" id="GO:0015920">
    <property type="term" value="P:lipopolysaccharide transport"/>
    <property type="evidence" value="ECO:0007669"/>
    <property type="project" value="UniProtKB-UniRule"/>
</dbReference>
<sequence length="185" mass="19793" precursor="true">MTQPRKHTARLLLAVLAALPGVPALAFDLDSDVPITVSAGNARLDDAQGVATYTGEVELTQGQTRLTADRVVIHRDSEGLSRIEATGSPAHYRQPTEDGAGETDARAHTITWSAQDRQLTFEGDAVIEQNGNLFRGDTIHYDTARRVVTADGGQGTGAGNGRVEMVIQPRTTRQEQESDGSTQGQ</sequence>
<evidence type="ECO:0000256" key="1">
    <source>
        <dbReference type="ARBA" id="ARBA00022448"/>
    </source>
</evidence>
<dbReference type="InterPro" id="IPR014340">
    <property type="entry name" value="LptA"/>
</dbReference>
<reference evidence="6 7" key="1">
    <citation type="submission" date="2016-12" db="EMBL/GenBank/DDBJ databases">
        <title>Marinobacter lutaoensis whole genome sequencing.</title>
        <authorList>
            <person name="Verma A."/>
            <person name="Krishnamurthi S."/>
        </authorList>
    </citation>
    <scope>NUCLEOTIDE SEQUENCE [LARGE SCALE GENOMIC DNA]</scope>
    <source>
        <strain evidence="6 7">T5054</strain>
    </source>
</reference>
<protein>
    <recommendedName>
        <fullName evidence="4">Lipopolysaccharide export system protein LptA</fullName>
    </recommendedName>
</protein>
<dbReference type="Pfam" id="PF03968">
    <property type="entry name" value="LptD_N"/>
    <property type="match status" value="1"/>
</dbReference>
<evidence type="ECO:0000256" key="2">
    <source>
        <dbReference type="ARBA" id="ARBA00022729"/>
    </source>
</evidence>
<evidence type="ECO:0000313" key="7">
    <source>
        <dbReference type="Proteomes" id="UP000189339"/>
    </source>
</evidence>
<keyword evidence="2 4" id="KW-0732">Signal</keyword>
<dbReference type="OrthoDB" id="9795964at2"/>
<name>A0A1V2DWG8_9GAMM</name>
<dbReference type="GO" id="GO:0030288">
    <property type="term" value="C:outer membrane-bounded periplasmic space"/>
    <property type="evidence" value="ECO:0007669"/>
    <property type="project" value="TreeGrafter"/>
</dbReference>
<dbReference type="STRING" id="135739.BTO32_00485"/>
<dbReference type="EMBL" id="MSCW01000001">
    <property type="protein sequence ID" value="ONF44992.1"/>
    <property type="molecule type" value="Genomic_DNA"/>
</dbReference>
<comment type="subcellular location">
    <subcellularLocation>
        <location evidence="4">Periplasm</location>
    </subcellularLocation>
</comment>
<feature type="signal peptide" evidence="4">
    <location>
        <begin position="1"/>
        <end position="26"/>
    </location>
</feature>
<dbReference type="Proteomes" id="UP000189339">
    <property type="component" value="Unassembled WGS sequence"/>
</dbReference>
<dbReference type="PANTHER" id="PTHR36504">
    <property type="entry name" value="LIPOPOLYSACCHARIDE EXPORT SYSTEM PROTEIN LPTA"/>
    <property type="match status" value="1"/>
</dbReference>
<dbReference type="GO" id="GO:0009279">
    <property type="term" value="C:cell outer membrane"/>
    <property type="evidence" value="ECO:0007669"/>
    <property type="project" value="TreeGrafter"/>
</dbReference>
<keyword evidence="1 4" id="KW-0813">Transport</keyword>
<dbReference type="HAMAP" id="MF_01914">
    <property type="entry name" value="LPS_assembly_LptA"/>
    <property type="match status" value="1"/>
</dbReference>
<accession>A0A1V2DWG8</accession>
<dbReference type="NCBIfam" id="TIGR03002">
    <property type="entry name" value="outer_YhbN_LptA"/>
    <property type="match status" value="1"/>
</dbReference>
<comment type="caution">
    <text evidence="6">The sequence shown here is derived from an EMBL/GenBank/DDBJ whole genome shotgun (WGS) entry which is preliminary data.</text>
</comment>